<name>A0A1H0GKI2_9ACTN</name>
<proteinExistence type="predicted"/>
<gene>
    <name evidence="1" type="ORF">SAMN05216259_107158</name>
</gene>
<organism evidence="1 2">
    <name type="scientific">Actinacidiphila guanduensis</name>
    <dbReference type="NCBI Taxonomy" id="310781"/>
    <lineage>
        <taxon>Bacteria</taxon>
        <taxon>Bacillati</taxon>
        <taxon>Actinomycetota</taxon>
        <taxon>Actinomycetes</taxon>
        <taxon>Kitasatosporales</taxon>
        <taxon>Streptomycetaceae</taxon>
        <taxon>Actinacidiphila</taxon>
    </lineage>
</organism>
<protein>
    <submittedName>
        <fullName evidence="1">Uncharacterized protein</fullName>
    </submittedName>
</protein>
<reference evidence="1 2" key="1">
    <citation type="submission" date="2016-10" db="EMBL/GenBank/DDBJ databases">
        <authorList>
            <person name="de Groot N.N."/>
        </authorList>
    </citation>
    <scope>NUCLEOTIDE SEQUENCE [LARGE SCALE GENOMIC DNA]</scope>
    <source>
        <strain evidence="1 2">CGMCC 4.2022</strain>
    </source>
</reference>
<dbReference type="AlphaFoldDB" id="A0A1H0GKI2"/>
<sequence length="76" mass="8142">MVRAGRGADFSRSVLVGWTATTGCSAATAAALDVVGDRLAVRIRQPRQPPECFAVSRVAAVFEVPKQRMPERPVFG</sequence>
<dbReference type="EMBL" id="FNIE01000007">
    <property type="protein sequence ID" value="SDO07302.1"/>
    <property type="molecule type" value="Genomic_DNA"/>
</dbReference>
<dbReference type="PROSITE" id="PS51257">
    <property type="entry name" value="PROKAR_LIPOPROTEIN"/>
    <property type="match status" value="1"/>
</dbReference>
<accession>A0A1H0GKI2</accession>
<keyword evidence="2" id="KW-1185">Reference proteome</keyword>
<dbReference type="Proteomes" id="UP000199341">
    <property type="component" value="Unassembled WGS sequence"/>
</dbReference>
<evidence type="ECO:0000313" key="1">
    <source>
        <dbReference type="EMBL" id="SDO07302.1"/>
    </source>
</evidence>
<evidence type="ECO:0000313" key="2">
    <source>
        <dbReference type="Proteomes" id="UP000199341"/>
    </source>
</evidence>